<dbReference type="EMBL" id="JAPXFL010000007">
    <property type="protein sequence ID" value="KAK9503930.1"/>
    <property type="molecule type" value="Genomic_DNA"/>
</dbReference>
<sequence>MPKVSNECADDAPTNTEDDSNPKSEFNFLESFVRRLICQLTDMEERKRAANWLKFLKQHENEALAVHYLLVLMLALNRKKLVRPFNIQPPENIEPLGKLKLRGMCRFILEQYKTLPQHFERNNAIKVTYSDDYKQYSCVQSLGDKGIQCYCAFSNEPVSCWDNFRNLKEYSINQCADYAANKMSLIDHKINESILNQSDSRPENFLKYLLDMKKFKVPFIGRFHVKGVESCKQDPSD</sequence>
<name>A0AAW1D100_9HEMI</name>
<evidence type="ECO:0000256" key="1">
    <source>
        <dbReference type="SAM" id="MobiDB-lite"/>
    </source>
</evidence>
<evidence type="ECO:0000313" key="4">
    <source>
        <dbReference type="Proteomes" id="UP001461498"/>
    </source>
</evidence>
<feature type="region of interest" description="Disordered" evidence="1">
    <location>
        <begin position="1"/>
        <end position="23"/>
    </location>
</feature>
<feature type="domain" description="DUF4485" evidence="2">
    <location>
        <begin position="24"/>
        <end position="97"/>
    </location>
</feature>
<comment type="caution">
    <text evidence="3">The sequence shown here is derived from an EMBL/GenBank/DDBJ whole genome shotgun (WGS) entry which is preliminary data.</text>
</comment>
<gene>
    <name evidence="3" type="ORF">O3M35_010386</name>
</gene>
<evidence type="ECO:0000313" key="3">
    <source>
        <dbReference type="EMBL" id="KAK9503930.1"/>
    </source>
</evidence>
<protein>
    <recommendedName>
        <fullName evidence="2">DUF4485 domain-containing protein</fullName>
    </recommendedName>
</protein>
<dbReference type="Pfam" id="PF14846">
    <property type="entry name" value="DUF4485"/>
    <property type="match status" value="1"/>
</dbReference>
<organism evidence="3 4">
    <name type="scientific">Rhynocoris fuscipes</name>
    <dbReference type="NCBI Taxonomy" id="488301"/>
    <lineage>
        <taxon>Eukaryota</taxon>
        <taxon>Metazoa</taxon>
        <taxon>Ecdysozoa</taxon>
        <taxon>Arthropoda</taxon>
        <taxon>Hexapoda</taxon>
        <taxon>Insecta</taxon>
        <taxon>Pterygota</taxon>
        <taxon>Neoptera</taxon>
        <taxon>Paraneoptera</taxon>
        <taxon>Hemiptera</taxon>
        <taxon>Heteroptera</taxon>
        <taxon>Panheteroptera</taxon>
        <taxon>Cimicomorpha</taxon>
        <taxon>Reduviidae</taxon>
        <taxon>Harpactorinae</taxon>
        <taxon>Harpactorini</taxon>
        <taxon>Rhynocoris</taxon>
    </lineage>
</organism>
<dbReference type="AlphaFoldDB" id="A0AAW1D100"/>
<keyword evidence="4" id="KW-1185">Reference proteome</keyword>
<dbReference type="Proteomes" id="UP001461498">
    <property type="component" value="Unassembled WGS sequence"/>
</dbReference>
<accession>A0AAW1D100</accession>
<proteinExistence type="predicted"/>
<dbReference type="InterPro" id="IPR027831">
    <property type="entry name" value="DUF4485"/>
</dbReference>
<evidence type="ECO:0000259" key="2">
    <source>
        <dbReference type="Pfam" id="PF14846"/>
    </source>
</evidence>
<reference evidence="3 4" key="1">
    <citation type="submission" date="2022-12" db="EMBL/GenBank/DDBJ databases">
        <title>Chromosome-level genome assembly of true bugs.</title>
        <authorList>
            <person name="Ma L."/>
            <person name="Li H."/>
        </authorList>
    </citation>
    <scope>NUCLEOTIDE SEQUENCE [LARGE SCALE GENOMIC DNA]</scope>
    <source>
        <strain evidence="3">Lab_2022b</strain>
    </source>
</reference>